<keyword evidence="3" id="KW-1185">Reference proteome</keyword>
<dbReference type="RefSeq" id="WP_186906529.1">
    <property type="nucleotide sequence ID" value="NZ_JACOPP010000002.1"/>
</dbReference>
<dbReference type="Gene3D" id="2.170.120.40">
    <property type="entry name" value="YbbR-like domain"/>
    <property type="match status" value="1"/>
</dbReference>
<evidence type="ECO:0000313" key="3">
    <source>
        <dbReference type="Proteomes" id="UP000661435"/>
    </source>
</evidence>
<dbReference type="EMBL" id="JACOPP010000002">
    <property type="protein sequence ID" value="MBC5732640.1"/>
    <property type="molecule type" value="Genomic_DNA"/>
</dbReference>
<sequence length="414" mass="45267">MWKKITDSKWFYIVVSLLLAFVLWLYVGKEANPSVAAPVRGIKVTVAGLEKLEERGLMVSEGADQTITLDLQAKRNVFNRLDNENITITVDVSNINEPGEVSLDYKITYPLSVYGEVIEERGKRPEKIALTISRWTEKEVPVRAVLTGNVAEDYQQGEFSLAPQTVTVRGREELVEQIDYAQVTVSQEGMTETYRQEMPFVFIDRNGSPLEEEDASQLVTEESTILVTLPVYKLKEIPLTVDLVPGGGVTDVDSQVEVTFKPVDSIVVAGSEDDLEGLNELTVGSVDLYQVFTSEDVTFPVQLSPELTNVSGVTEVTVTVAIKGLSTKVLEANKIELINVPEGYAAEAITQTCSIQIRGAQEAVDAVLASQLRIVADLSDRTAGSQTVPVKVYLDGSSEVGVVGDYNIVVSITQ</sequence>
<proteinExistence type="predicted"/>
<keyword evidence="1" id="KW-0812">Transmembrane</keyword>
<dbReference type="InterPro" id="IPR012505">
    <property type="entry name" value="YbbR"/>
</dbReference>
<dbReference type="Proteomes" id="UP000661435">
    <property type="component" value="Unassembled WGS sequence"/>
</dbReference>
<keyword evidence="1" id="KW-1133">Transmembrane helix</keyword>
<evidence type="ECO:0000313" key="2">
    <source>
        <dbReference type="EMBL" id="MBC5732640.1"/>
    </source>
</evidence>
<comment type="caution">
    <text evidence="2">The sequence shown here is derived from an EMBL/GenBank/DDBJ whole genome shotgun (WGS) entry which is preliminary data.</text>
</comment>
<name>A0A8J6JD84_9FIRM</name>
<feature type="transmembrane region" description="Helical" evidence="1">
    <location>
        <begin position="10"/>
        <end position="27"/>
    </location>
</feature>
<reference evidence="2" key="1">
    <citation type="submission" date="2020-08" db="EMBL/GenBank/DDBJ databases">
        <title>Genome public.</title>
        <authorList>
            <person name="Liu C."/>
            <person name="Sun Q."/>
        </authorList>
    </citation>
    <scope>NUCLEOTIDE SEQUENCE</scope>
    <source>
        <strain evidence="2">NSJ-51</strain>
    </source>
</reference>
<accession>A0A8J6JD84</accession>
<gene>
    <name evidence="2" type="ORF">H8S57_02715</name>
</gene>
<dbReference type="PANTHER" id="PTHR37804">
    <property type="entry name" value="CDAA REGULATORY PROTEIN CDAR"/>
    <property type="match status" value="1"/>
</dbReference>
<dbReference type="Gene3D" id="2.170.120.30">
    <property type="match status" value="2"/>
</dbReference>
<evidence type="ECO:0000256" key="1">
    <source>
        <dbReference type="SAM" id="Phobius"/>
    </source>
</evidence>
<dbReference type="AlphaFoldDB" id="A0A8J6JD84"/>
<evidence type="ECO:0008006" key="4">
    <source>
        <dbReference type="Google" id="ProtNLM"/>
    </source>
</evidence>
<keyword evidence="1" id="KW-0472">Membrane</keyword>
<dbReference type="PANTHER" id="PTHR37804:SF1">
    <property type="entry name" value="CDAA REGULATORY PROTEIN CDAR"/>
    <property type="match status" value="1"/>
</dbReference>
<protein>
    <recommendedName>
        <fullName evidence="4">YbbR-like protein</fullName>
    </recommendedName>
</protein>
<dbReference type="InterPro" id="IPR053154">
    <property type="entry name" value="c-di-AMP_regulator"/>
</dbReference>
<dbReference type="Pfam" id="PF07949">
    <property type="entry name" value="YbbR"/>
    <property type="match status" value="2"/>
</dbReference>
<organism evidence="2 3">
    <name type="scientific">Lawsonibacter hominis</name>
    <dbReference type="NCBI Taxonomy" id="2763053"/>
    <lineage>
        <taxon>Bacteria</taxon>
        <taxon>Bacillati</taxon>
        <taxon>Bacillota</taxon>
        <taxon>Clostridia</taxon>
        <taxon>Eubacteriales</taxon>
        <taxon>Oscillospiraceae</taxon>
        <taxon>Lawsonibacter</taxon>
    </lineage>
</organism>